<dbReference type="Gene3D" id="3.30.530.20">
    <property type="match status" value="1"/>
</dbReference>
<gene>
    <name evidence="5" type="ORF">QYM36_012659</name>
</gene>
<dbReference type="InterPro" id="IPR044996">
    <property type="entry name" value="COQ10-like"/>
</dbReference>
<dbReference type="PANTHER" id="PTHR12901:SF10">
    <property type="entry name" value="COENZYME Q-BINDING PROTEIN COQ10, MITOCHONDRIAL"/>
    <property type="match status" value="1"/>
</dbReference>
<dbReference type="InterPro" id="IPR005031">
    <property type="entry name" value="COQ10_START"/>
</dbReference>
<dbReference type="Proteomes" id="UP001187531">
    <property type="component" value="Unassembled WGS sequence"/>
</dbReference>
<reference evidence="5" key="1">
    <citation type="submission" date="2023-07" db="EMBL/GenBank/DDBJ databases">
        <title>Chromosome-level genome assembly of Artemia franciscana.</title>
        <authorList>
            <person name="Jo E."/>
        </authorList>
    </citation>
    <scope>NUCLEOTIDE SEQUENCE</scope>
    <source>
        <tissue evidence="5">Whole body</tissue>
    </source>
</reference>
<evidence type="ECO:0000256" key="1">
    <source>
        <dbReference type="ARBA" id="ARBA00006885"/>
    </source>
</evidence>
<feature type="domain" description="Coenzyme Q-binding protein COQ10 START" evidence="4">
    <location>
        <begin position="63"/>
        <end position="189"/>
    </location>
</feature>
<name>A0AA88KXV8_ARTSF</name>
<dbReference type="EMBL" id="JAVRJZ010000016">
    <property type="protein sequence ID" value="KAK2711583.1"/>
    <property type="molecule type" value="Genomic_DNA"/>
</dbReference>
<accession>A0AA88KXV8</accession>
<evidence type="ECO:0000259" key="4">
    <source>
        <dbReference type="Pfam" id="PF03364"/>
    </source>
</evidence>
<evidence type="ECO:0000256" key="2">
    <source>
        <dbReference type="ARBA" id="ARBA00011814"/>
    </source>
</evidence>
<dbReference type="GO" id="GO:0048039">
    <property type="term" value="F:ubiquinone binding"/>
    <property type="evidence" value="ECO:0007669"/>
    <property type="project" value="InterPro"/>
</dbReference>
<dbReference type="PANTHER" id="PTHR12901">
    <property type="entry name" value="SPERM PROTEIN HOMOLOG"/>
    <property type="match status" value="1"/>
</dbReference>
<sequence>MSNKCLAILRSPCLTSLNGTYRSTSQNLPKLSIYVARRSFLNLTNPFTEINKKKEYSERRLLGYTMQEMYNVVSEVELYKNFVPWCKDSRVIFRKKDFLRADLVIGFPPITERYTSSVTLVEPNLVKAISTEGRLFNHLENVWKFSPGLPENPRTCTLDFSVSFEFRSVLHSQLAQVFFDEVVRQMVNAYMKEAKARYGPSSIKHQRPIISTS</sequence>
<dbReference type="InterPro" id="IPR023393">
    <property type="entry name" value="START-like_dom_sf"/>
</dbReference>
<comment type="function">
    <text evidence="3">Required for the function of coenzyme Q in the respiratory chain. May serve as a chaperone or may be involved in the transport of Q6 from its site of synthesis to the catalytic sites of the respiratory complexes.</text>
</comment>
<dbReference type="Pfam" id="PF03364">
    <property type="entry name" value="Polyketide_cyc"/>
    <property type="match status" value="1"/>
</dbReference>
<dbReference type="GO" id="GO:0045333">
    <property type="term" value="P:cellular respiration"/>
    <property type="evidence" value="ECO:0007669"/>
    <property type="project" value="InterPro"/>
</dbReference>
<evidence type="ECO:0000313" key="5">
    <source>
        <dbReference type="EMBL" id="KAK2711583.1"/>
    </source>
</evidence>
<dbReference type="CDD" id="cd07813">
    <property type="entry name" value="COQ10p_like"/>
    <property type="match status" value="1"/>
</dbReference>
<dbReference type="GO" id="GO:0005739">
    <property type="term" value="C:mitochondrion"/>
    <property type="evidence" value="ECO:0007669"/>
    <property type="project" value="TreeGrafter"/>
</dbReference>
<comment type="similarity">
    <text evidence="1">Belongs to the COQ10 family.</text>
</comment>
<protein>
    <recommendedName>
        <fullName evidence="4">Coenzyme Q-binding protein COQ10 START domain-containing protein</fullName>
    </recommendedName>
</protein>
<organism evidence="5 6">
    <name type="scientific">Artemia franciscana</name>
    <name type="common">Brine shrimp</name>
    <name type="synonym">Artemia sanfranciscana</name>
    <dbReference type="NCBI Taxonomy" id="6661"/>
    <lineage>
        <taxon>Eukaryota</taxon>
        <taxon>Metazoa</taxon>
        <taxon>Ecdysozoa</taxon>
        <taxon>Arthropoda</taxon>
        <taxon>Crustacea</taxon>
        <taxon>Branchiopoda</taxon>
        <taxon>Anostraca</taxon>
        <taxon>Artemiidae</taxon>
        <taxon>Artemia</taxon>
    </lineage>
</organism>
<keyword evidence="6" id="KW-1185">Reference proteome</keyword>
<dbReference type="SUPFAM" id="SSF55961">
    <property type="entry name" value="Bet v1-like"/>
    <property type="match status" value="1"/>
</dbReference>
<comment type="caution">
    <text evidence="5">The sequence shown here is derived from an EMBL/GenBank/DDBJ whole genome shotgun (WGS) entry which is preliminary data.</text>
</comment>
<evidence type="ECO:0000256" key="3">
    <source>
        <dbReference type="ARBA" id="ARBA00024947"/>
    </source>
</evidence>
<evidence type="ECO:0000313" key="6">
    <source>
        <dbReference type="Proteomes" id="UP001187531"/>
    </source>
</evidence>
<comment type="subunit">
    <text evidence="2">Interacts with coenzyme Q.</text>
</comment>
<proteinExistence type="inferred from homology"/>
<dbReference type="AlphaFoldDB" id="A0AA88KXV8"/>